<keyword evidence="1" id="KW-0472">Membrane</keyword>
<gene>
    <name evidence="2" type="ORF">BRAN1462_LOCUS7946</name>
</gene>
<dbReference type="AlphaFoldDB" id="A0A7S2ICW5"/>
<feature type="transmembrane region" description="Helical" evidence="1">
    <location>
        <begin position="445"/>
        <end position="464"/>
    </location>
</feature>
<feature type="transmembrane region" description="Helical" evidence="1">
    <location>
        <begin position="476"/>
        <end position="497"/>
    </location>
</feature>
<feature type="transmembrane region" description="Helical" evidence="1">
    <location>
        <begin position="509"/>
        <end position="531"/>
    </location>
</feature>
<keyword evidence="1" id="KW-1133">Transmembrane helix</keyword>
<protein>
    <submittedName>
        <fullName evidence="2">Uncharacterized protein</fullName>
    </submittedName>
</protein>
<evidence type="ECO:0000256" key="1">
    <source>
        <dbReference type="SAM" id="Phobius"/>
    </source>
</evidence>
<proteinExistence type="predicted"/>
<sequence>MLCMVGITILIVLRNGNIDTTAEDWAKYMTREQAEHEEFQRDAPLVLYLAAVELLICGACAQTAATMYTRRRHALRHPKEGTEKEKARYIQVRLEKDPHRRGAQLYGLGFRPSSDGLECLLVEDIRPGSLLDLWNQRALRGRGQLQDMAEEVIGAAGGDDAANGQDATVPAARPPERVHPGAAIVAVNHVTADVGMMQLELTKAEVTLWVRSEVYHPSQLESEVLAEPDAIVVPGNGNVEPCPPSELQVQQSQPGAGAGPCGGPGPTFLGRPAFDPEAVAPIVEPDANSGPRCACVLLEDEEPQILVRWLVCSILFGWVTLLPVILMQPHEERPRQHLFRQYLLKPCIIILPLWILLWVLDSFEVMFEVSLLHPFYYFSIVHMIFPAVLIRFLMQLQAADERLVLEQRKIRQAEGAKDHADAQPIAVEDPAPTLLRELICVNPVALVWIGAVASIPLVAFNMLMSVKTERARLAQGFVNMIYAPLIALQVAFMWVLFRVRFIDVPKLYLAAFGLLLSVPCFLVWCCCLMCASRFGRQDMALVERQRLERAKEVYSTRPLRPLAPPTEDDSEIGLSGTRVAEASPASTAEPAAADLVDLTEAMQREWELIYTA</sequence>
<evidence type="ECO:0000313" key="2">
    <source>
        <dbReference type="EMBL" id="CAD9515284.1"/>
    </source>
</evidence>
<feature type="transmembrane region" description="Helical" evidence="1">
    <location>
        <begin position="306"/>
        <end position="327"/>
    </location>
</feature>
<dbReference type="EMBL" id="HBGW01012453">
    <property type="protein sequence ID" value="CAD9515284.1"/>
    <property type="molecule type" value="Transcribed_RNA"/>
</dbReference>
<reference evidence="2" key="1">
    <citation type="submission" date="2021-01" db="EMBL/GenBank/DDBJ databases">
        <authorList>
            <person name="Corre E."/>
            <person name="Pelletier E."/>
            <person name="Niang G."/>
            <person name="Scheremetjew M."/>
            <person name="Finn R."/>
            <person name="Kale V."/>
            <person name="Holt S."/>
            <person name="Cochrane G."/>
            <person name="Meng A."/>
            <person name="Brown T."/>
            <person name="Cohen L."/>
        </authorList>
    </citation>
    <scope>NUCLEOTIDE SEQUENCE</scope>
    <source>
        <strain evidence="2">RCC3387</strain>
    </source>
</reference>
<accession>A0A7S2ICW5</accession>
<keyword evidence="1" id="KW-0812">Transmembrane</keyword>
<feature type="transmembrane region" description="Helical" evidence="1">
    <location>
        <begin position="342"/>
        <end position="363"/>
    </location>
</feature>
<organism evidence="2">
    <name type="scientific">Zooxanthella nutricula</name>
    <dbReference type="NCBI Taxonomy" id="1333877"/>
    <lineage>
        <taxon>Eukaryota</taxon>
        <taxon>Sar</taxon>
        <taxon>Alveolata</taxon>
        <taxon>Dinophyceae</taxon>
        <taxon>Peridiniales</taxon>
        <taxon>Peridiniales incertae sedis</taxon>
        <taxon>Zooxanthella</taxon>
    </lineage>
</organism>
<feature type="transmembrane region" description="Helical" evidence="1">
    <location>
        <begin position="375"/>
        <end position="394"/>
    </location>
</feature>
<name>A0A7S2ICW5_9DINO</name>